<sequence>MKTLKATPETTNFINCGCVTLKGLELDSFALNIANLLSAVRTFHLLDCARSKELGIEVMEFIHEYALSAASPAQQKQSFPESWLVNLRTQREACGLTTAELARLLDLDEEIIIQWESGEYEPTISMLIPLANILGCDPMCLLTGEVTPPEQPKSEEQQHHDASQQVCPLSREALLRKNQYQW</sequence>
<accession>A0A0K5PBH2</accession>
<organism evidence="2 3">
    <name type="scientific">Escherichia coli</name>
    <dbReference type="NCBI Taxonomy" id="562"/>
    <lineage>
        <taxon>Bacteria</taxon>
        <taxon>Pseudomonadati</taxon>
        <taxon>Pseudomonadota</taxon>
        <taxon>Gammaproteobacteria</taxon>
        <taxon>Enterobacterales</taxon>
        <taxon>Enterobacteriaceae</taxon>
        <taxon>Escherichia</taxon>
    </lineage>
</organism>
<dbReference type="Proteomes" id="UP000255093">
    <property type="component" value="Unassembled WGS sequence"/>
</dbReference>
<dbReference type="GO" id="GO:0003677">
    <property type="term" value="F:DNA binding"/>
    <property type="evidence" value="ECO:0007669"/>
    <property type="project" value="InterPro"/>
</dbReference>
<feature type="compositionally biased region" description="Basic and acidic residues" evidence="1">
    <location>
        <begin position="152"/>
        <end position="162"/>
    </location>
</feature>
<dbReference type="InterPro" id="IPR010982">
    <property type="entry name" value="Lambda_DNA-bd_dom_sf"/>
</dbReference>
<dbReference type="AlphaFoldDB" id="A0A0K5PBH2"/>
<dbReference type="PROSITE" id="PS50943">
    <property type="entry name" value="HTH_CROC1"/>
    <property type="match status" value="1"/>
</dbReference>
<evidence type="ECO:0000256" key="1">
    <source>
        <dbReference type="SAM" id="MobiDB-lite"/>
    </source>
</evidence>
<name>A0A0K5PBH2_ECOLX</name>
<dbReference type="CDD" id="cd00093">
    <property type="entry name" value="HTH_XRE"/>
    <property type="match status" value="1"/>
</dbReference>
<evidence type="ECO:0000313" key="3">
    <source>
        <dbReference type="Proteomes" id="UP000255093"/>
    </source>
</evidence>
<evidence type="ECO:0000313" key="2">
    <source>
        <dbReference type="EMBL" id="STH81913.1"/>
    </source>
</evidence>
<dbReference type="SMART" id="SM00530">
    <property type="entry name" value="HTH_XRE"/>
    <property type="match status" value="1"/>
</dbReference>
<dbReference type="SUPFAM" id="SSF47413">
    <property type="entry name" value="lambda repressor-like DNA-binding domains"/>
    <property type="match status" value="1"/>
</dbReference>
<dbReference type="EMBL" id="UGBW01000003">
    <property type="protein sequence ID" value="STH81913.1"/>
    <property type="molecule type" value="Genomic_DNA"/>
</dbReference>
<dbReference type="Gene3D" id="1.10.260.40">
    <property type="entry name" value="lambda repressor-like DNA-binding domains"/>
    <property type="match status" value="1"/>
</dbReference>
<protein>
    <submittedName>
        <fullName evidence="2">Transcriptional regulator</fullName>
    </submittedName>
</protein>
<feature type="region of interest" description="Disordered" evidence="1">
    <location>
        <begin position="145"/>
        <end position="165"/>
    </location>
</feature>
<dbReference type="RefSeq" id="WP_000854063.1">
    <property type="nucleotide sequence ID" value="NZ_BDRQ01000047.1"/>
</dbReference>
<gene>
    <name evidence="2" type="ORF">NCTC8621_01857</name>
</gene>
<proteinExistence type="predicted"/>
<dbReference type="InterPro" id="IPR001387">
    <property type="entry name" value="Cro/C1-type_HTH"/>
</dbReference>
<reference evidence="2 3" key="1">
    <citation type="submission" date="2018-06" db="EMBL/GenBank/DDBJ databases">
        <authorList>
            <consortium name="Pathogen Informatics"/>
            <person name="Doyle S."/>
        </authorList>
    </citation>
    <scope>NUCLEOTIDE SEQUENCE [LARGE SCALE GENOMIC DNA]</scope>
    <source>
        <strain evidence="2 3">NCTC8621</strain>
    </source>
</reference>
<dbReference type="Pfam" id="PF01381">
    <property type="entry name" value="HTH_3"/>
    <property type="match status" value="1"/>
</dbReference>